<accession>A0A974SLV0</accession>
<dbReference type="GO" id="GO:0003677">
    <property type="term" value="F:DNA binding"/>
    <property type="evidence" value="ECO:0007669"/>
    <property type="project" value="InterPro"/>
</dbReference>
<dbReference type="InterPro" id="IPR010982">
    <property type="entry name" value="Lambda_DNA-bd_dom_sf"/>
</dbReference>
<dbReference type="Pfam" id="PF01381">
    <property type="entry name" value="HTH_3"/>
    <property type="match status" value="1"/>
</dbReference>
<dbReference type="Proteomes" id="UP000596427">
    <property type="component" value="Chromosome"/>
</dbReference>
<reference evidence="4 5" key="1">
    <citation type="submission" date="2020-10" db="EMBL/GenBank/DDBJ databases">
        <title>Degradation of 1,4-Dioxane by Xanthobacter sp. YN2, via a Novel Group-2 Soluble Di-Iron Monooxygenase.</title>
        <authorList>
            <person name="Ma F."/>
            <person name="Wang Y."/>
            <person name="Yang J."/>
            <person name="Guo H."/>
            <person name="Su D."/>
            <person name="Yu L."/>
        </authorList>
    </citation>
    <scope>NUCLEOTIDE SEQUENCE [LARGE SCALE GENOMIC DNA]</scope>
    <source>
        <strain evidence="4 5">YN2</strain>
    </source>
</reference>
<dbReference type="InterPro" id="IPR010359">
    <property type="entry name" value="IrrE_HExxH"/>
</dbReference>
<organism evidence="4 5">
    <name type="scientific">Xanthobacter dioxanivorans</name>
    <dbReference type="NCBI Taxonomy" id="2528964"/>
    <lineage>
        <taxon>Bacteria</taxon>
        <taxon>Pseudomonadati</taxon>
        <taxon>Pseudomonadota</taxon>
        <taxon>Alphaproteobacteria</taxon>
        <taxon>Hyphomicrobiales</taxon>
        <taxon>Xanthobacteraceae</taxon>
        <taxon>Xanthobacter</taxon>
    </lineage>
</organism>
<dbReference type="RefSeq" id="WP_203195849.1">
    <property type="nucleotide sequence ID" value="NZ_CP063362.1"/>
</dbReference>
<proteinExistence type="inferred from homology"/>
<evidence type="ECO:0000313" key="4">
    <source>
        <dbReference type="EMBL" id="QRG08933.1"/>
    </source>
</evidence>
<feature type="domain" description="HTH cro/C1-type" evidence="3">
    <location>
        <begin position="13"/>
        <end position="68"/>
    </location>
</feature>
<protein>
    <submittedName>
        <fullName evidence="4">ImmA/IrrE family metallo-endopeptidase</fullName>
    </submittedName>
</protein>
<gene>
    <name evidence="4" type="ORF">EZH22_12040</name>
</gene>
<dbReference type="KEGG" id="xdi:EZH22_12040"/>
<keyword evidence="5" id="KW-1185">Reference proteome</keyword>
<sequence length="400" mass="45156">MRVGTPGFVPARLEEARAARRIKTQKDLAERLNVAASTVSRWQKGEIAPDANALAEIAVAFGVRREFFLRPICVSDRPMFHRALSSTYVPDLKFQRSQMSWLQEVSSILQHYVDFPHVDIPDVLAGASWRQLRTEDIEQIALELRRHWKLGEGPCGDIISLLERVGVIVGTIEMGTARLDGLCSWSPVDGRPHILLATDKMSFPRRQMDGAHELAHAVLHQNVSEDEFNDSLKDIEAQAFRLASAFLMPSTSYPLEVRRPSLANLLNLKERWRVSIKAQIRRLADLQIIPRDYVTDLYKLHSARGWTKEEPLDREWPLTQPRTLREALNLLVNAGGRTKADLLAVEFTMSPTDIERLTALPSGWFKEKAGELVQLKNGHSRSREAPSEAGVVIPFPQKLG</sequence>
<dbReference type="PANTHER" id="PTHR43236:SF1">
    <property type="entry name" value="BLL7220 PROTEIN"/>
    <property type="match status" value="1"/>
</dbReference>
<comment type="similarity">
    <text evidence="1">Belongs to the short-chain fatty acyl-CoA assimilation regulator (ScfR) family.</text>
</comment>
<dbReference type="CDD" id="cd00093">
    <property type="entry name" value="HTH_XRE"/>
    <property type="match status" value="1"/>
</dbReference>
<evidence type="ECO:0000256" key="2">
    <source>
        <dbReference type="SAM" id="MobiDB-lite"/>
    </source>
</evidence>
<dbReference type="PANTHER" id="PTHR43236">
    <property type="entry name" value="ANTITOXIN HIGA1"/>
    <property type="match status" value="1"/>
</dbReference>
<dbReference type="InterPro" id="IPR052345">
    <property type="entry name" value="Rad_response_metalloprotease"/>
</dbReference>
<evidence type="ECO:0000256" key="1">
    <source>
        <dbReference type="ARBA" id="ARBA00007227"/>
    </source>
</evidence>
<evidence type="ECO:0000313" key="5">
    <source>
        <dbReference type="Proteomes" id="UP000596427"/>
    </source>
</evidence>
<dbReference type="Pfam" id="PF06114">
    <property type="entry name" value="Peptidase_M78"/>
    <property type="match status" value="1"/>
</dbReference>
<dbReference type="SUPFAM" id="SSF47413">
    <property type="entry name" value="lambda repressor-like DNA-binding domains"/>
    <property type="match status" value="1"/>
</dbReference>
<feature type="region of interest" description="Disordered" evidence="2">
    <location>
        <begin position="378"/>
        <end position="400"/>
    </location>
</feature>
<dbReference type="PROSITE" id="PS50943">
    <property type="entry name" value="HTH_CROC1"/>
    <property type="match status" value="1"/>
</dbReference>
<name>A0A974SLV0_9HYPH</name>
<dbReference type="Gene3D" id="1.10.260.40">
    <property type="entry name" value="lambda repressor-like DNA-binding domains"/>
    <property type="match status" value="1"/>
</dbReference>
<dbReference type="SMART" id="SM00530">
    <property type="entry name" value="HTH_XRE"/>
    <property type="match status" value="1"/>
</dbReference>
<evidence type="ECO:0000259" key="3">
    <source>
        <dbReference type="PROSITE" id="PS50943"/>
    </source>
</evidence>
<dbReference type="AlphaFoldDB" id="A0A974SLV0"/>
<dbReference type="EMBL" id="CP063362">
    <property type="protein sequence ID" value="QRG08933.1"/>
    <property type="molecule type" value="Genomic_DNA"/>
</dbReference>
<dbReference type="InterPro" id="IPR001387">
    <property type="entry name" value="Cro/C1-type_HTH"/>
</dbReference>